<dbReference type="Proteomes" id="UP001396898">
    <property type="component" value="Unassembled WGS sequence"/>
</dbReference>
<feature type="chain" id="PRO_5046658317" description="Cell wall protein" evidence="2">
    <location>
        <begin position="19"/>
        <end position="231"/>
    </location>
</feature>
<reference evidence="3 4" key="1">
    <citation type="submission" date="2023-01" db="EMBL/GenBank/DDBJ databases">
        <title>Analysis of 21 Apiospora genomes using comparative genomics revels a genus with tremendous synthesis potential of carbohydrate active enzymes and secondary metabolites.</title>
        <authorList>
            <person name="Sorensen T."/>
        </authorList>
    </citation>
    <scope>NUCLEOTIDE SEQUENCE [LARGE SCALE GENOMIC DNA]</scope>
    <source>
        <strain evidence="3 4">CBS 20057</strain>
    </source>
</reference>
<evidence type="ECO:0008006" key="5">
    <source>
        <dbReference type="Google" id="ProtNLM"/>
    </source>
</evidence>
<evidence type="ECO:0000313" key="4">
    <source>
        <dbReference type="Proteomes" id="UP001396898"/>
    </source>
</evidence>
<gene>
    <name evidence="3" type="ORF">PG991_006009</name>
</gene>
<protein>
    <recommendedName>
        <fullName evidence="5">Cell wall protein</fullName>
    </recommendedName>
</protein>
<comment type="caution">
    <text evidence="3">The sequence shown here is derived from an EMBL/GenBank/DDBJ whole genome shotgun (WGS) entry which is preliminary data.</text>
</comment>
<evidence type="ECO:0000256" key="1">
    <source>
        <dbReference type="SAM" id="MobiDB-lite"/>
    </source>
</evidence>
<dbReference type="Pfam" id="PF12296">
    <property type="entry name" value="HsbA"/>
    <property type="match status" value="1"/>
</dbReference>
<feature type="signal peptide" evidence="2">
    <location>
        <begin position="1"/>
        <end position="18"/>
    </location>
</feature>
<feature type="region of interest" description="Disordered" evidence="1">
    <location>
        <begin position="185"/>
        <end position="211"/>
    </location>
</feature>
<keyword evidence="2" id="KW-0732">Signal</keyword>
<evidence type="ECO:0000313" key="3">
    <source>
        <dbReference type="EMBL" id="KAK8028953.1"/>
    </source>
</evidence>
<feature type="compositionally biased region" description="Polar residues" evidence="1">
    <location>
        <begin position="200"/>
        <end position="211"/>
    </location>
</feature>
<feature type="compositionally biased region" description="Low complexity" evidence="1">
    <location>
        <begin position="185"/>
        <end position="199"/>
    </location>
</feature>
<sequence>MKFFAPIVVLSATTVVEAQLGALPPSAMTHKRDMGELNVVMGQVLNGLAGLQQVSRNYEGGPGGDIKSGMDGALVEVKSATQTCKKMGKVTMSQAEGFRPTAEKLTTAGDNLVVTLTSKVPLFKKNHICGPVLGWFGELGQNVGVLMQSVADVFPTNGSATEISAFKAKFANLGEQLKDCAGNATEPAATATKKPTGAEVTNQPQSVSHSGASTMGVSVLALAAAVAAALL</sequence>
<organism evidence="3 4">
    <name type="scientific">Apiospora marii</name>
    <dbReference type="NCBI Taxonomy" id="335849"/>
    <lineage>
        <taxon>Eukaryota</taxon>
        <taxon>Fungi</taxon>
        <taxon>Dikarya</taxon>
        <taxon>Ascomycota</taxon>
        <taxon>Pezizomycotina</taxon>
        <taxon>Sordariomycetes</taxon>
        <taxon>Xylariomycetidae</taxon>
        <taxon>Amphisphaeriales</taxon>
        <taxon>Apiosporaceae</taxon>
        <taxon>Apiospora</taxon>
    </lineage>
</organism>
<dbReference type="EMBL" id="JAQQWI010000007">
    <property type="protein sequence ID" value="KAK8028953.1"/>
    <property type="molecule type" value="Genomic_DNA"/>
</dbReference>
<keyword evidence="4" id="KW-1185">Reference proteome</keyword>
<dbReference type="InterPro" id="IPR021054">
    <property type="entry name" value="Cell_wall_mannoprotein_1"/>
</dbReference>
<proteinExistence type="predicted"/>
<name>A0ABR1SB05_9PEZI</name>
<accession>A0ABR1SB05</accession>
<evidence type="ECO:0000256" key="2">
    <source>
        <dbReference type="SAM" id="SignalP"/>
    </source>
</evidence>